<dbReference type="PANTHER" id="PTHR12827">
    <property type="entry name" value="MEIOTIC CHECKPOINT REGULATOR TSG24 FAMILY MEMBER"/>
    <property type="match status" value="1"/>
</dbReference>
<feature type="domain" description="Anaphase-promoting complex subunit 1 beta-sandwich" evidence="7">
    <location>
        <begin position="327"/>
        <end position="370"/>
    </location>
</feature>
<keyword evidence="5" id="KW-0131">Cell cycle</keyword>
<dbReference type="EMBL" id="EAAA01001449">
    <property type="status" value="NOT_ANNOTATED_CDS"/>
    <property type="molecule type" value="Genomic_DNA"/>
</dbReference>
<dbReference type="InterPro" id="IPR011989">
    <property type="entry name" value="ARM-like"/>
</dbReference>
<dbReference type="Ensembl" id="ENSCINT00000022176.2">
    <property type="protein sequence ID" value="ENSCINP00000021930.2"/>
    <property type="gene ID" value="ENSCING00000005956.3"/>
</dbReference>
<evidence type="ECO:0000256" key="5">
    <source>
        <dbReference type="ARBA" id="ARBA00023306"/>
    </source>
</evidence>
<dbReference type="GeneTree" id="ENSGT00390000016757"/>
<dbReference type="STRING" id="7719.ENSCINP00000021930"/>
<dbReference type="GO" id="GO:0005680">
    <property type="term" value="C:anaphase-promoting complex"/>
    <property type="evidence" value="ECO:0007669"/>
    <property type="project" value="InterPro"/>
</dbReference>
<dbReference type="FunFam" id="1.25.10.10:FF:000747">
    <property type="entry name" value="Shattered"/>
    <property type="match status" value="1"/>
</dbReference>
<evidence type="ECO:0000256" key="2">
    <source>
        <dbReference type="ARBA" id="ARBA00022618"/>
    </source>
</evidence>
<evidence type="ECO:0000256" key="4">
    <source>
        <dbReference type="ARBA" id="ARBA00022776"/>
    </source>
</evidence>
<dbReference type="GO" id="GO:0051301">
    <property type="term" value="P:cell division"/>
    <property type="evidence" value="ECO:0007669"/>
    <property type="project" value="UniProtKB-KW"/>
</dbReference>
<reference evidence="8" key="4">
    <citation type="submission" date="2025-09" db="UniProtKB">
        <authorList>
            <consortium name="Ensembl"/>
        </authorList>
    </citation>
    <scope>IDENTIFICATION</scope>
</reference>
<reference evidence="8" key="2">
    <citation type="journal article" date="2008" name="Genome Biol.">
        <title>Improved genome assembly and evidence-based global gene model set for the chordate Ciona intestinalis: new insight into intron and operon populations.</title>
        <authorList>
            <person name="Satou Y."/>
            <person name="Mineta K."/>
            <person name="Ogasawara M."/>
            <person name="Sasakura Y."/>
            <person name="Shoguchi E."/>
            <person name="Ueno K."/>
            <person name="Yamada L."/>
            <person name="Matsumoto J."/>
            <person name="Wasserscheid J."/>
            <person name="Dewar K."/>
            <person name="Wiley G.B."/>
            <person name="Macmil S.L."/>
            <person name="Roe B.A."/>
            <person name="Zeller R.W."/>
            <person name="Hastings K.E."/>
            <person name="Lemaire P."/>
            <person name="Lindquist E."/>
            <person name="Endo T."/>
            <person name="Hotta K."/>
            <person name="Inaba K."/>
        </authorList>
    </citation>
    <scope>NUCLEOTIDE SEQUENCE [LARGE SCALE GENOMIC DNA]</scope>
    <source>
        <strain evidence="8">wild type</strain>
    </source>
</reference>
<dbReference type="Proteomes" id="UP000008144">
    <property type="component" value="Chromosome 2"/>
</dbReference>
<evidence type="ECO:0000256" key="3">
    <source>
        <dbReference type="ARBA" id="ARBA00022737"/>
    </source>
</evidence>
<dbReference type="InParanoid" id="F6XGY9"/>
<keyword evidence="2" id="KW-0132">Cell division</keyword>
<keyword evidence="6" id="KW-0472">Membrane</keyword>
<evidence type="ECO:0000256" key="6">
    <source>
        <dbReference type="SAM" id="Phobius"/>
    </source>
</evidence>
<dbReference type="InterPro" id="IPR048971">
    <property type="entry name" value="Apc1_3rd"/>
</dbReference>
<sequence length="373" mass="41784">MVTLGKGNGMAELSDLSMSDRLYHLMTGRHKRNRVTRASHDGSPGHSNATSQILEGDRINMEVTGPGATMALALMFLKTNNETVSEWFLAPETISLLETIKPHHLLLRTLTRSLILWDQIDPSKEWVDGHIPQVILTHLHNSETQQNSHQGETEVDEQTILQCHASIITGACLSIGLRFAGSQEKAAFDTLMHYVNFFLSLWKRPGSTMPTHPLEVIGRRLFFTCLSSCLIALCMVVAGSGNLKAMQICRYLHYSVEGEVNYGTQMATHMALGFLFLGKCRYTLGTSNKAIAALLVAIYPSFPSKTTDNRYHLQALRHMYVLAAEKRMLVPIDVVTQRPCYARMTFKYSHCDFDTDVIAPCMIPELHVMKSKN</sequence>
<proteinExistence type="inferred from homology"/>
<organism evidence="8 9">
    <name type="scientific">Ciona intestinalis</name>
    <name type="common">Transparent sea squirt</name>
    <name type="synonym">Ascidia intestinalis</name>
    <dbReference type="NCBI Taxonomy" id="7719"/>
    <lineage>
        <taxon>Eukaryota</taxon>
        <taxon>Metazoa</taxon>
        <taxon>Chordata</taxon>
        <taxon>Tunicata</taxon>
        <taxon>Ascidiacea</taxon>
        <taxon>Phlebobranchia</taxon>
        <taxon>Cionidae</taxon>
        <taxon>Ciona</taxon>
    </lineage>
</organism>
<keyword evidence="9" id="KW-1185">Reference proteome</keyword>
<evidence type="ECO:0000313" key="9">
    <source>
        <dbReference type="Proteomes" id="UP000008144"/>
    </source>
</evidence>
<dbReference type="OMA" id="CHASIIT"/>
<evidence type="ECO:0000313" key="8">
    <source>
        <dbReference type="Ensembl" id="ENSCINP00000021930.2"/>
    </source>
</evidence>
<reference evidence="9" key="1">
    <citation type="journal article" date="2002" name="Science">
        <title>The draft genome of Ciona intestinalis: insights into chordate and vertebrate origins.</title>
        <authorList>
            <person name="Dehal P."/>
            <person name="Satou Y."/>
            <person name="Campbell R.K."/>
            <person name="Chapman J."/>
            <person name="Degnan B."/>
            <person name="De Tomaso A."/>
            <person name="Davidson B."/>
            <person name="Di Gregorio A."/>
            <person name="Gelpke M."/>
            <person name="Goodstein D.M."/>
            <person name="Harafuji N."/>
            <person name="Hastings K.E."/>
            <person name="Ho I."/>
            <person name="Hotta K."/>
            <person name="Huang W."/>
            <person name="Kawashima T."/>
            <person name="Lemaire P."/>
            <person name="Martinez D."/>
            <person name="Meinertzhagen I.A."/>
            <person name="Necula S."/>
            <person name="Nonaka M."/>
            <person name="Putnam N."/>
            <person name="Rash S."/>
            <person name="Saiga H."/>
            <person name="Satake M."/>
            <person name="Terry A."/>
            <person name="Yamada L."/>
            <person name="Wang H.G."/>
            <person name="Awazu S."/>
            <person name="Azumi K."/>
            <person name="Boore J."/>
            <person name="Branno M."/>
            <person name="Chin-Bow S."/>
            <person name="DeSantis R."/>
            <person name="Doyle S."/>
            <person name="Francino P."/>
            <person name="Keys D.N."/>
            <person name="Haga S."/>
            <person name="Hayashi H."/>
            <person name="Hino K."/>
            <person name="Imai K.S."/>
            <person name="Inaba K."/>
            <person name="Kano S."/>
            <person name="Kobayashi K."/>
            <person name="Kobayashi M."/>
            <person name="Lee B.I."/>
            <person name="Makabe K.W."/>
            <person name="Manohar C."/>
            <person name="Matassi G."/>
            <person name="Medina M."/>
            <person name="Mochizuki Y."/>
            <person name="Mount S."/>
            <person name="Morishita T."/>
            <person name="Miura S."/>
            <person name="Nakayama A."/>
            <person name="Nishizaka S."/>
            <person name="Nomoto H."/>
            <person name="Ohta F."/>
            <person name="Oishi K."/>
            <person name="Rigoutsos I."/>
            <person name="Sano M."/>
            <person name="Sasaki A."/>
            <person name="Sasakura Y."/>
            <person name="Shoguchi E."/>
            <person name="Shin-i T."/>
            <person name="Spagnuolo A."/>
            <person name="Stainier D."/>
            <person name="Suzuki M.M."/>
            <person name="Tassy O."/>
            <person name="Takatori N."/>
            <person name="Tokuoka M."/>
            <person name="Yagi K."/>
            <person name="Yoshizaki F."/>
            <person name="Wada S."/>
            <person name="Zhang C."/>
            <person name="Hyatt P.D."/>
            <person name="Larimer F."/>
            <person name="Detter C."/>
            <person name="Doggett N."/>
            <person name="Glavina T."/>
            <person name="Hawkins T."/>
            <person name="Richardson P."/>
            <person name="Lucas S."/>
            <person name="Kohara Y."/>
            <person name="Levine M."/>
            <person name="Satoh N."/>
            <person name="Rokhsar D.S."/>
        </authorList>
    </citation>
    <scope>NUCLEOTIDE SEQUENCE [LARGE SCALE GENOMIC DNA]</scope>
</reference>
<keyword evidence="6" id="KW-1133">Transmembrane helix</keyword>
<dbReference type="AlphaFoldDB" id="F6XGY9"/>
<comment type="similarity">
    <text evidence="1">Belongs to the APC1 family.</text>
</comment>
<keyword evidence="6" id="KW-0812">Transmembrane</keyword>
<dbReference type="PANTHER" id="PTHR12827:SF3">
    <property type="entry name" value="ANAPHASE-PROMOTING COMPLEX SUBUNIT 1"/>
    <property type="match status" value="1"/>
</dbReference>
<reference evidence="8" key="3">
    <citation type="submission" date="2025-08" db="UniProtKB">
        <authorList>
            <consortium name="Ensembl"/>
        </authorList>
    </citation>
    <scope>IDENTIFICATION</scope>
</reference>
<name>F6XGY9_CIOIN</name>
<keyword evidence="4" id="KW-0498">Mitosis</keyword>
<keyword evidence="3" id="KW-0677">Repeat</keyword>
<evidence type="ECO:0000259" key="7">
    <source>
        <dbReference type="Pfam" id="PF21282"/>
    </source>
</evidence>
<accession>F6XGY9</accession>
<dbReference type="InterPro" id="IPR024990">
    <property type="entry name" value="Apc1"/>
</dbReference>
<dbReference type="Gene3D" id="1.25.10.10">
    <property type="entry name" value="Leucine-rich Repeat Variant"/>
    <property type="match status" value="1"/>
</dbReference>
<dbReference type="Pfam" id="PF21282">
    <property type="entry name" value="APC1_3rd"/>
    <property type="match status" value="1"/>
</dbReference>
<protein>
    <recommendedName>
        <fullName evidence="7">Anaphase-promoting complex subunit 1 beta-sandwich domain-containing protein</fullName>
    </recommendedName>
</protein>
<feature type="transmembrane region" description="Helical" evidence="6">
    <location>
        <begin position="221"/>
        <end position="243"/>
    </location>
</feature>
<dbReference type="HOGENOM" id="CLU_741779_0_0_1"/>
<evidence type="ECO:0000256" key="1">
    <source>
        <dbReference type="ARBA" id="ARBA00010547"/>
    </source>
</evidence>